<dbReference type="EMBL" id="OMOF01000602">
    <property type="protein sequence ID" value="SPF53189.1"/>
    <property type="molecule type" value="Genomic_DNA"/>
</dbReference>
<keyword evidence="4 7" id="KW-0812">Transmembrane</keyword>
<feature type="transmembrane region" description="Helical" evidence="7">
    <location>
        <begin position="81"/>
        <end position="103"/>
    </location>
</feature>
<dbReference type="InterPro" id="IPR005524">
    <property type="entry name" value="DUF318"/>
</dbReference>
<feature type="transmembrane region" description="Helical" evidence="7">
    <location>
        <begin position="6"/>
        <end position="30"/>
    </location>
</feature>
<evidence type="ECO:0000256" key="5">
    <source>
        <dbReference type="ARBA" id="ARBA00022989"/>
    </source>
</evidence>
<feature type="transmembrane region" description="Helical" evidence="7">
    <location>
        <begin position="259"/>
        <end position="280"/>
    </location>
</feature>
<evidence type="ECO:0000256" key="3">
    <source>
        <dbReference type="ARBA" id="ARBA00022475"/>
    </source>
</evidence>
<evidence type="ECO:0000256" key="2">
    <source>
        <dbReference type="ARBA" id="ARBA00006386"/>
    </source>
</evidence>
<proteinExistence type="inferred from homology"/>
<dbReference type="AlphaFoldDB" id="A0A2U3LMY0"/>
<dbReference type="PANTHER" id="PTHR34184:SF4">
    <property type="entry name" value="UPF0718 PROTEIN YCGR"/>
    <property type="match status" value="1"/>
</dbReference>
<keyword evidence="6 7" id="KW-0472">Membrane</keyword>
<dbReference type="GO" id="GO:0005886">
    <property type="term" value="C:plasma membrane"/>
    <property type="evidence" value="ECO:0007669"/>
    <property type="project" value="UniProtKB-SubCell"/>
</dbReference>
<dbReference type="Proteomes" id="UP000238916">
    <property type="component" value="Unassembled WGS sequence"/>
</dbReference>
<evidence type="ECO:0000256" key="1">
    <source>
        <dbReference type="ARBA" id="ARBA00004651"/>
    </source>
</evidence>
<comment type="subcellular location">
    <subcellularLocation>
        <location evidence="1">Cell membrane</location>
        <topology evidence="1">Multi-pass membrane protein</topology>
    </subcellularLocation>
</comment>
<evidence type="ECO:0000256" key="6">
    <source>
        <dbReference type="ARBA" id="ARBA00023136"/>
    </source>
</evidence>
<dbReference type="Pfam" id="PF03773">
    <property type="entry name" value="ArsP_1"/>
    <property type="match status" value="1"/>
</dbReference>
<gene>
    <name evidence="8" type="ORF">SBF1_6400002</name>
</gene>
<feature type="transmembrane region" description="Helical" evidence="7">
    <location>
        <begin position="110"/>
        <end position="134"/>
    </location>
</feature>
<keyword evidence="5 7" id="KW-1133">Transmembrane helix</keyword>
<protein>
    <submittedName>
        <fullName evidence="8">Permease family protein</fullName>
    </submittedName>
</protein>
<evidence type="ECO:0000256" key="4">
    <source>
        <dbReference type="ARBA" id="ARBA00022692"/>
    </source>
</evidence>
<accession>A0A2U3LMY0</accession>
<dbReference type="PANTHER" id="PTHR34184">
    <property type="entry name" value="UPF0718 PROTEIN YCGR"/>
    <property type="match status" value="1"/>
</dbReference>
<feature type="transmembrane region" description="Helical" evidence="7">
    <location>
        <begin position="168"/>
        <end position="186"/>
    </location>
</feature>
<evidence type="ECO:0000313" key="8">
    <source>
        <dbReference type="EMBL" id="SPF53189.1"/>
    </source>
</evidence>
<dbReference type="InterPro" id="IPR052923">
    <property type="entry name" value="UPF0718"/>
</dbReference>
<keyword evidence="3" id="KW-1003">Cell membrane</keyword>
<evidence type="ECO:0000256" key="7">
    <source>
        <dbReference type="SAM" id="Phobius"/>
    </source>
</evidence>
<comment type="similarity">
    <text evidence="2">Belongs to the UPF0718 family.</text>
</comment>
<feature type="transmembrane region" description="Helical" evidence="7">
    <location>
        <begin position="226"/>
        <end position="247"/>
    </location>
</feature>
<feature type="transmembrane region" description="Helical" evidence="7">
    <location>
        <begin position="42"/>
        <end position="69"/>
    </location>
</feature>
<evidence type="ECO:0000313" key="9">
    <source>
        <dbReference type="Proteomes" id="UP000238916"/>
    </source>
</evidence>
<organism evidence="8 9">
    <name type="scientific">Candidatus Desulfosporosinus infrequens</name>
    <dbReference type="NCBI Taxonomy" id="2043169"/>
    <lineage>
        <taxon>Bacteria</taxon>
        <taxon>Bacillati</taxon>
        <taxon>Bacillota</taxon>
        <taxon>Clostridia</taxon>
        <taxon>Eubacteriales</taxon>
        <taxon>Desulfitobacteriaceae</taxon>
        <taxon>Desulfosporosinus</taxon>
    </lineage>
</organism>
<sequence>MATLALSVILQALPFILLGVLVSSLIRYLVQEDWIAKFAPKNAVAGVIVGSVLGLFIPVCDCGVLPVARGLFRKGVSVHTALAYLLTAPVINPVVILATAMAFQSNWHIVGLRIGCTFIVGATTAFLAGSLFSYKAFVDAEWHRHELGRSNISLHQLLVHTADEFFDVGRYLIISAFLAAAIQIWVPKGILIQATSNPFMAAGAMMILAIAMSLCSDADAFVARVLANQFPLGSIMAFMVIGQIIDLRNIILFAKNFRLSLFLFLAVTSLGLTYVLSLSIDFGPWKHLF</sequence>
<name>A0A2U3LMY0_9FIRM</name>
<reference evidence="9" key="1">
    <citation type="submission" date="2018-02" db="EMBL/GenBank/DDBJ databases">
        <authorList>
            <person name="Hausmann B."/>
        </authorList>
    </citation>
    <scope>NUCLEOTIDE SEQUENCE [LARGE SCALE GENOMIC DNA]</scope>
    <source>
        <strain evidence="9">Peat soil MAG SbF1</strain>
    </source>
</reference>
<feature type="transmembrane region" description="Helical" evidence="7">
    <location>
        <begin position="198"/>
        <end position="214"/>
    </location>
</feature>